<feature type="compositionally biased region" description="Low complexity" evidence="1">
    <location>
        <begin position="105"/>
        <end position="137"/>
    </location>
</feature>
<keyword evidence="4" id="KW-1185">Reference proteome</keyword>
<evidence type="ECO:0000313" key="3">
    <source>
        <dbReference type="EMBL" id="OHT13781.1"/>
    </source>
</evidence>
<dbReference type="Gene3D" id="3.10.20.90">
    <property type="entry name" value="Phosphatidylinositol 3-kinase Catalytic Subunit, Chain A, domain 1"/>
    <property type="match status" value="1"/>
</dbReference>
<dbReference type="PROSITE" id="PS50033">
    <property type="entry name" value="UBX"/>
    <property type="match status" value="1"/>
</dbReference>
<reference evidence="3" key="1">
    <citation type="submission" date="2016-10" db="EMBL/GenBank/DDBJ databases">
        <authorList>
            <person name="Benchimol M."/>
            <person name="Almeida L.G."/>
            <person name="Vasconcelos A.T."/>
            <person name="Perreira-Neves A."/>
            <person name="Rosa I.A."/>
            <person name="Tasca T."/>
            <person name="Bogo M.R."/>
            <person name="de Souza W."/>
        </authorList>
    </citation>
    <scope>NUCLEOTIDE SEQUENCE [LARGE SCALE GENOMIC DNA]</scope>
    <source>
        <strain evidence="3">K</strain>
    </source>
</reference>
<feature type="compositionally biased region" description="Basic and acidic residues" evidence="1">
    <location>
        <begin position="574"/>
        <end position="590"/>
    </location>
</feature>
<dbReference type="SUPFAM" id="SSF54236">
    <property type="entry name" value="Ubiquitin-like"/>
    <property type="match status" value="1"/>
</dbReference>
<feature type="compositionally biased region" description="Pro residues" evidence="1">
    <location>
        <begin position="275"/>
        <end position="289"/>
    </location>
</feature>
<protein>
    <recommendedName>
        <fullName evidence="2">UBX domain-containing protein</fullName>
    </recommendedName>
</protein>
<dbReference type="InterPro" id="IPR001012">
    <property type="entry name" value="UBX_dom"/>
</dbReference>
<feature type="region of interest" description="Disordered" evidence="1">
    <location>
        <begin position="206"/>
        <end position="227"/>
    </location>
</feature>
<dbReference type="Pfam" id="PF00789">
    <property type="entry name" value="UBX"/>
    <property type="match status" value="1"/>
</dbReference>
<dbReference type="EMBL" id="MLAK01000476">
    <property type="protein sequence ID" value="OHT13781.1"/>
    <property type="molecule type" value="Genomic_DNA"/>
</dbReference>
<comment type="caution">
    <text evidence="3">The sequence shown here is derived from an EMBL/GenBank/DDBJ whole genome shotgun (WGS) entry which is preliminary data.</text>
</comment>
<dbReference type="GeneID" id="94833413"/>
<dbReference type="CDD" id="cd01767">
    <property type="entry name" value="UBX"/>
    <property type="match status" value="1"/>
</dbReference>
<feature type="region of interest" description="Disordered" evidence="1">
    <location>
        <begin position="321"/>
        <end position="343"/>
    </location>
</feature>
<feature type="compositionally biased region" description="Low complexity" evidence="1">
    <location>
        <begin position="467"/>
        <end position="485"/>
    </location>
</feature>
<feature type="region of interest" description="Disordered" evidence="1">
    <location>
        <begin position="272"/>
        <end position="308"/>
    </location>
</feature>
<accession>A0A1J4KW79</accession>
<gene>
    <name evidence="3" type="ORF">TRFO_16003</name>
</gene>
<feature type="region of interest" description="Disordered" evidence="1">
    <location>
        <begin position="563"/>
        <end position="590"/>
    </location>
</feature>
<feature type="compositionally biased region" description="Low complexity" evidence="1">
    <location>
        <begin position="290"/>
        <end position="306"/>
    </location>
</feature>
<evidence type="ECO:0000313" key="4">
    <source>
        <dbReference type="Proteomes" id="UP000179807"/>
    </source>
</evidence>
<evidence type="ECO:0000259" key="2">
    <source>
        <dbReference type="PROSITE" id="PS50033"/>
    </source>
</evidence>
<feature type="domain" description="UBX" evidence="2">
    <location>
        <begin position="483"/>
        <end position="561"/>
    </location>
</feature>
<proteinExistence type="predicted"/>
<feature type="region of interest" description="Disordered" evidence="1">
    <location>
        <begin position="445"/>
        <end position="488"/>
    </location>
</feature>
<organism evidence="3 4">
    <name type="scientific">Tritrichomonas foetus</name>
    <dbReference type="NCBI Taxonomy" id="1144522"/>
    <lineage>
        <taxon>Eukaryota</taxon>
        <taxon>Metamonada</taxon>
        <taxon>Parabasalia</taxon>
        <taxon>Tritrichomonadida</taxon>
        <taxon>Tritrichomonadidae</taxon>
        <taxon>Tritrichomonas</taxon>
    </lineage>
</organism>
<dbReference type="VEuPathDB" id="TrichDB:TRFO_16003"/>
<name>A0A1J4KW79_9EUKA</name>
<dbReference type="RefSeq" id="XP_068366917.1">
    <property type="nucleotide sequence ID" value="XM_068498709.1"/>
</dbReference>
<dbReference type="AlphaFoldDB" id="A0A1J4KW79"/>
<sequence length="590" mass="66052">MVQAYILFIDENKELIGSYDLKQNLTMIMYHKEREIERFDGFKFDEAVAFINEKKPNEPFSGQARTIGEIGTDFNEYLKSVRRAPQKTEPEKKPKPKAKSRFADFSPAAPSFQPQQQPFAQQQPFNQQQPFTQQQPFPSTPNPFSLGPSEGQPKPSRPSFMNPFTQEYQELCSNLEDVGYSAEEIMESILAGGAEFNECTSYIEAKRSGTQPTDRLTNPPTPGPSTLSPEQAEIYESLNDAIDALQLYYVLLVTRSSDEDTIMEALEAAQNGQPIPEPQQNPPQQPPVAPLQGQLPGQIPGQLPGQKPVDDIAMEVNRLLGADSPGQGSTPSPPPFGAPPNFSQTMPPFNPMNNPMNNPYMNPSMNTPMNPNMNPNTGNGMGMPSFGPPPTQQMQQQPKPGIYHGFDTRDDMDRYFEEQRMKEAQLIRKKQEEDRIARKHALELIQKNRQNQQREEEARRSTSSLNTTAKKPATATTTSRPSTARNESKIQFQFPDGNRAVYQFNISETVGALEAKLKEMKHVPEDALVEFDLLPSGRISCDKFGSTLAELGLTGRIAMRVILPPPPQQQEDSTVQREEEDKDGKQEEGN</sequence>
<feature type="region of interest" description="Disordered" evidence="1">
    <location>
        <begin position="81"/>
        <end position="162"/>
    </location>
</feature>
<dbReference type="Proteomes" id="UP000179807">
    <property type="component" value="Unassembled WGS sequence"/>
</dbReference>
<evidence type="ECO:0000256" key="1">
    <source>
        <dbReference type="SAM" id="MobiDB-lite"/>
    </source>
</evidence>
<dbReference type="InterPro" id="IPR029071">
    <property type="entry name" value="Ubiquitin-like_domsf"/>
</dbReference>
<feature type="compositionally biased region" description="Polar residues" evidence="1">
    <location>
        <begin position="208"/>
        <end position="227"/>
    </location>
</feature>